<accession>A0A5C7ICB5</accession>
<evidence type="ECO:0000313" key="1">
    <source>
        <dbReference type="EMBL" id="TXG66106.1"/>
    </source>
</evidence>
<evidence type="ECO:0000313" key="2">
    <source>
        <dbReference type="Proteomes" id="UP000323000"/>
    </source>
</evidence>
<sequence>MIEVVANEGGDIKEDEIVFSNLKSVHTFILNIYVLCYKIFPSSTEDYGETSTGDYAGPGICVNSALNFLSSTEDCGETSAEDCGETSAEILS</sequence>
<protein>
    <submittedName>
        <fullName evidence="1">Uncharacterized protein</fullName>
    </submittedName>
</protein>
<dbReference type="EMBL" id="VAHF01000003">
    <property type="protein sequence ID" value="TXG66106.1"/>
    <property type="molecule type" value="Genomic_DNA"/>
</dbReference>
<keyword evidence="2" id="KW-1185">Reference proteome</keyword>
<dbReference type="AlphaFoldDB" id="A0A5C7ICB5"/>
<gene>
    <name evidence="1" type="ORF">EZV62_007381</name>
</gene>
<proteinExistence type="predicted"/>
<reference evidence="2" key="1">
    <citation type="journal article" date="2019" name="Gigascience">
        <title>De novo genome assembly of the endangered Acer yangbiense, a plant species with extremely small populations endemic to Yunnan Province, China.</title>
        <authorList>
            <person name="Yang J."/>
            <person name="Wariss H.M."/>
            <person name="Tao L."/>
            <person name="Zhang R."/>
            <person name="Yun Q."/>
            <person name="Hollingsworth P."/>
            <person name="Dao Z."/>
            <person name="Luo G."/>
            <person name="Guo H."/>
            <person name="Ma Y."/>
            <person name="Sun W."/>
        </authorList>
    </citation>
    <scope>NUCLEOTIDE SEQUENCE [LARGE SCALE GENOMIC DNA]</scope>
    <source>
        <strain evidence="2">cv. Malutang</strain>
    </source>
</reference>
<name>A0A5C7ICB5_9ROSI</name>
<organism evidence="1 2">
    <name type="scientific">Acer yangbiense</name>
    <dbReference type="NCBI Taxonomy" id="1000413"/>
    <lineage>
        <taxon>Eukaryota</taxon>
        <taxon>Viridiplantae</taxon>
        <taxon>Streptophyta</taxon>
        <taxon>Embryophyta</taxon>
        <taxon>Tracheophyta</taxon>
        <taxon>Spermatophyta</taxon>
        <taxon>Magnoliopsida</taxon>
        <taxon>eudicotyledons</taxon>
        <taxon>Gunneridae</taxon>
        <taxon>Pentapetalae</taxon>
        <taxon>rosids</taxon>
        <taxon>malvids</taxon>
        <taxon>Sapindales</taxon>
        <taxon>Sapindaceae</taxon>
        <taxon>Hippocastanoideae</taxon>
        <taxon>Acereae</taxon>
        <taxon>Acer</taxon>
    </lineage>
</organism>
<dbReference type="Proteomes" id="UP000323000">
    <property type="component" value="Chromosome 3"/>
</dbReference>
<comment type="caution">
    <text evidence="1">The sequence shown here is derived from an EMBL/GenBank/DDBJ whole genome shotgun (WGS) entry which is preliminary data.</text>
</comment>